<dbReference type="EC" id="3.6.4.12" evidence="1"/>
<protein>
    <submittedName>
        <fullName evidence="1">DNA helicase mcm9</fullName>
        <ecNumber evidence="1">3.6.4.12</ecNumber>
    </submittedName>
</protein>
<keyword evidence="1" id="KW-0547">Nucleotide-binding</keyword>
<organism evidence="1 2">
    <name type="scientific">Entomophthora muscae</name>
    <dbReference type="NCBI Taxonomy" id="34485"/>
    <lineage>
        <taxon>Eukaryota</taxon>
        <taxon>Fungi</taxon>
        <taxon>Fungi incertae sedis</taxon>
        <taxon>Zoopagomycota</taxon>
        <taxon>Entomophthoromycotina</taxon>
        <taxon>Entomophthoromycetes</taxon>
        <taxon>Entomophthorales</taxon>
        <taxon>Entomophthoraceae</taxon>
        <taxon>Entomophthora</taxon>
    </lineage>
</organism>
<reference evidence="1" key="1">
    <citation type="submission" date="2022-04" db="EMBL/GenBank/DDBJ databases">
        <title>Genome of the entomopathogenic fungus Entomophthora muscae.</title>
        <authorList>
            <person name="Elya C."/>
            <person name="Lovett B.R."/>
            <person name="Lee E."/>
            <person name="Macias A.M."/>
            <person name="Hajek A.E."/>
            <person name="De Bivort B.L."/>
            <person name="Kasson M.T."/>
            <person name="De Fine Licht H.H."/>
            <person name="Stajich J.E."/>
        </authorList>
    </citation>
    <scope>NUCLEOTIDE SEQUENCE</scope>
    <source>
        <strain evidence="1">Berkeley</strain>
    </source>
</reference>
<evidence type="ECO:0000313" key="1">
    <source>
        <dbReference type="EMBL" id="KAJ9071766.1"/>
    </source>
</evidence>
<name>A0ACC2TBD4_9FUNG</name>
<keyword evidence="1" id="KW-0347">Helicase</keyword>
<keyword evidence="2" id="KW-1185">Reference proteome</keyword>
<gene>
    <name evidence="1" type="primary">MCM9_3</name>
    <name evidence="1" type="ORF">DSO57_1033821</name>
</gene>
<dbReference type="Proteomes" id="UP001165960">
    <property type="component" value="Unassembled WGS sequence"/>
</dbReference>
<proteinExistence type="predicted"/>
<keyword evidence="1" id="KW-0067">ATP-binding</keyword>
<accession>A0ACC2TBD4</accession>
<keyword evidence="1" id="KW-0378">Hydrolase</keyword>
<dbReference type="EMBL" id="QTSX02003112">
    <property type="protein sequence ID" value="KAJ9071766.1"/>
    <property type="molecule type" value="Genomic_DNA"/>
</dbReference>
<evidence type="ECO:0000313" key="2">
    <source>
        <dbReference type="Proteomes" id="UP001165960"/>
    </source>
</evidence>
<sequence length="277" mass="31166">MQYTQHAPPSTQLNREIEDSVEDEEVSCIDLLNPLDARFEYEMPTLQLAGLDKPVDSLKDLVPLFMYELEKHYRFQIIRILRATDTAEHYSLVISGIDLLNSNPGLFNAVINYPAVCLPLLDTAFVEIMTDLEKLSQDDDILIAKANAHVRISNLPQVPAYFRTSIPTSDDVGKLVSVTATVTRSGPVNMVVEMRMYECPKCHGTFPVRADVDRNCQIVPPVVCMANEIPGCKATKFKLIPDDQAHQATMPLRSYQEIKIQEQVNKLSLGTISFSFY</sequence>
<comment type="caution">
    <text evidence="1">The sequence shown here is derived from an EMBL/GenBank/DDBJ whole genome shotgun (WGS) entry which is preliminary data.</text>
</comment>